<protein>
    <submittedName>
        <fullName evidence="2">Uncharacterized protein</fullName>
    </submittedName>
</protein>
<accession>A0A0F9A5W5</accession>
<keyword evidence="1" id="KW-0472">Membrane</keyword>
<evidence type="ECO:0000313" key="2">
    <source>
        <dbReference type="EMBL" id="KKK67556.1"/>
    </source>
</evidence>
<dbReference type="EMBL" id="LAZR01059556">
    <property type="protein sequence ID" value="KKK67556.1"/>
    <property type="molecule type" value="Genomic_DNA"/>
</dbReference>
<reference evidence="2" key="1">
    <citation type="journal article" date="2015" name="Nature">
        <title>Complex archaea that bridge the gap between prokaryotes and eukaryotes.</title>
        <authorList>
            <person name="Spang A."/>
            <person name="Saw J.H."/>
            <person name="Jorgensen S.L."/>
            <person name="Zaremba-Niedzwiedzka K."/>
            <person name="Martijn J."/>
            <person name="Lind A.E."/>
            <person name="van Eijk R."/>
            <person name="Schleper C."/>
            <person name="Guy L."/>
            <person name="Ettema T.J."/>
        </authorList>
    </citation>
    <scope>NUCLEOTIDE SEQUENCE</scope>
</reference>
<dbReference type="AlphaFoldDB" id="A0A0F9A5W5"/>
<gene>
    <name evidence="2" type="ORF">LCGC14_2952910</name>
</gene>
<comment type="caution">
    <text evidence="2">The sequence shown here is derived from an EMBL/GenBank/DDBJ whole genome shotgun (WGS) entry which is preliminary data.</text>
</comment>
<name>A0A0F9A5W5_9ZZZZ</name>
<keyword evidence="1" id="KW-0812">Transmembrane</keyword>
<feature type="non-terminal residue" evidence="2">
    <location>
        <position position="54"/>
    </location>
</feature>
<feature type="transmembrane region" description="Helical" evidence="1">
    <location>
        <begin position="34"/>
        <end position="53"/>
    </location>
</feature>
<evidence type="ECO:0000256" key="1">
    <source>
        <dbReference type="SAM" id="Phobius"/>
    </source>
</evidence>
<organism evidence="2">
    <name type="scientific">marine sediment metagenome</name>
    <dbReference type="NCBI Taxonomy" id="412755"/>
    <lineage>
        <taxon>unclassified sequences</taxon>
        <taxon>metagenomes</taxon>
        <taxon>ecological metagenomes</taxon>
    </lineage>
</organism>
<proteinExistence type="predicted"/>
<sequence length="54" mass="6321">MKKLNGDTMENKPVYKDENGKVLYGYSQLDQAKLVHWFKIFAISFLILVIFIIV</sequence>
<keyword evidence="1" id="KW-1133">Transmembrane helix</keyword>